<feature type="transmembrane region" description="Helical" evidence="1">
    <location>
        <begin position="6"/>
        <end position="27"/>
    </location>
</feature>
<evidence type="ECO:0000313" key="4">
    <source>
        <dbReference type="Proteomes" id="UP000824089"/>
    </source>
</evidence>
<dbReference type="Proteomes" id="UP000824089">
    <property type="component" value="Unassembled WGS sequence"/>
</dbReference>
<keyword evidence="1" id="KW-0472">Membrane</keyword>
<reference evidence="3" key="1">
    <citation type="submission" date="2020-10" db="EMBL/GenBank/DDBJ databases">
        <authorList>
            <person name="Gilroy R."/>
        </authorList>
    </citation>
    <scope>NUCLEOTIDE SEQUENCE</scope>
    <source>
        <strain evidence="3">CHK195-4489</strain>
    </source>
</reference>
<keyword evidence="1" id="KW-0812">Transmembrane</keyword>
<dbReference type="SUPFAM" id="SSF52218">
    <property type="entry name" value="Flavoproteins"/>
    <property type="match status" value="1"/>
</dbReference>
<evidence type="ECO:0000256" key="1">
    <source>
        <dbReference type="SAM" id="Phobius"/>
    </source>
</evidence>
<protein>
    <submittedName>
        <fullName evidence="3">NAD(P)H-dependent oxidoreductase</fullName>
    </submittedName>
</protein>
<dbReference type="Pfam" id="PF12682">
    <property type="entry name" value="Flavodoxin_4"/>
    <property type="match status" value="1"/>
</dbReference>
<name>A0A9D1LA08_9CLOT</name>
<dbReference type="InterPro" id="IPR008254">
    <property type="entry name" value="Flavodoxin/NO_synth"/>
</dbReference>
<reference evidence="3" key="2">
    <citation type="journal article" date="2021" name="PeerJ">
        <title>Extensive microbial diversity within the chicken gut microbiome revealed by metagenomics and culture.</title>
        <authorList>
            <person name="Gilroy R."/>
            <person name="Ravi A."/>
            <person name="Getino M."/>
            <person name="Pursley I."/>
            <person name="Horton D.L."/>
            <person name="Alikhan N.F."/>
            <person name="Baker D."/>
            <person name="Gharbi K."/>
            <person name="Hall N."/>
            <person name="Watson M."/>
            <person name="Adriaenssens E.M."/>
            <person name="Foster-Nyarko E."/>
            <person name="Jarju S."/>
            <person name="Secka A."/>
            <person name="Antonio M."/>
            <person name="Oren A."/>
            <person name="Chaudhuri R.R."/>
            <person name="La Ragione R."/>
            <person name="Hildebrand F."/>
            <person name="Pallen M.J."/>
        </authorList>
    </citation>
    <scope>NUCLEOTIDE SEQUENCE</scope>
    <source>
        <strain evidence="3">CHK195-4489</strain>
    </source>
</reference>
<dbReference type="AlphaFoldDB" id="A0A9D1LA08"/>
<dbReference type="Gene3D" id="3.40.50.360">
    <property type="match status" value="1"/>
</dbReference>
<organism evidence="3 4">
    <name type="scientific">Candidatus Egerieisoma faecipullorum</name>
    <dbReference type="NCBI Taxonomy" id="2840963"/>
    <lineage>
        <taxon>Bacteria</taxon>
        <taxon>Bacillati</taxon>
        <taxon>Bacillota</taxon>
        <taxon>Clostridia</taxon>
        <taxon>Eubacteriales</taxon>
        <taxon>Clostridiaceae</taxon>
        <taxon>Clostridiaceae incertae sedis</taxon>
        <taxon>Candidatus Egerieisoma</taxon>
    </lineage>
</organism>
<gene>
    <name evidence="3" type="ORF">IAD50_03890</name>
</gene>
<evidence type="ECO:0000259" key="2">
    <source>
        <dbReference type="PROSITE" id="PS50902"/>
    </source>
</evidence>
<dbReference type="PROSITE" id="PS50902">
    <property type="entry name" value="FLAVODOXIN_LIKE"/>
    <property type="match status" value="1"/>
</dbReference>
<dbReference type="GO" id="GO:0010181">
    <property type="term" value="F:FMN binding"/>
    <property type="evidence" value="ECO:0007669"/>
    <property type="project" value="InterPro"/>
</dbReference>
<dbReference type="PANTHER" id="PTHR39201">
    <property type="entry name" value="EXPORTED PROTEIN-RELATED"/>
    <property type="match status" value="1"/>
</dbReference>
<dbReference type="EMBL" id="DVMM01000077">
    <property type="protein sequence ID" value="HIU29421.1"/>
    <property type="molecule type" value="Genomic_DNA"/>
</dbReference>
<comment type="caution">
    <text evidence="3">The sequence shown here is derived from an EMBL/GenBank/DDBJ whole genome shotgun (WGS) entry which is preliminary data.</text>
</comment>
<accession>A0A9D1LA08</accession>
<keyword evidence="1" id="KW-1133">Transmembrane helix</keyword>
<dbReference type="PANTHER" id="PTHR39201:SF1">
    <property type="entry name" value="FLAVODOXIN-LIKE DOMAIN-CONTAINING PROTEIN"/>
    <property type="match status" value="1"/>
</dbReference>
<feature type="domain" description="Flavodoxin-like" evidence="2">
    <location>
        <begin position="61"/>
        <end position="207"/>
    </location>
</feature>
<dbReference type="GO" id="GO:0016651">
    <property type="term" value="F:oxidoreductase activity, acting on NAD(P)H"/>
    <property type="evidence" value="ECO:0007669"/>
    <property type="project" value="UniProtKB-ARBA"/>
</dbReference>
<dbReference type="InterPro" id="IPR029039">
    <property type="entry name" value="Flavoprotein-like_sf"/>
</dbReference>
<evidence type="ECO:0000313" key="3">
    <source>
        <dbReference type="EMBL" id="HIU29421.1"/>
    </source>
</evidence>
<sequence>MRKKKIIIPIVIIAAIAIIAVVGYNIYRYPASFRSLTDESLGEEEVTALRNEIAALEEKDILVAYFSHSGTTRGVAAALSSEIDADLFEISPKEEYSNVYTQSNSEIRRNARPALSAAVDNMEKYEIIFIGYPVWWHATPALINTFLESYDLTGKLIIPFCTSGGSDIDETMPTFLNSCKGLAVYGQRRISETSQISGWLDDLQLNL</sequence>
<proteinExistence type="predicted"/>